<accession>A0AAE1E576</accession>
<organism evidence="1 2">
    <name type="scientific">Elysia crispata</name>
    <name type="common">lettuce slug</name>
    <dbReference type="NCBI Taxonomy" id="231223"/>
    <lineage>
        <taxon>Eukaryota</taxon>
        <taxon>Metazoa</taxon>
        <taxon>Spiralia</taxon>
        <taxon>Lophotrochozoa</taxon>
        <taxon>Mollusca</taxon>
        <taxon>Gastropoda</taxon>
        <taxon>Heterobranchia</taxon>
        <taxon>Euthyneura</taxon>
        <taxon>Panpulmonata</taxon>
        <taxon>Sacoglossa</taxon>
        <taxon>Placobranchoidea</taxon>
        <taxon>Plakobranchidae</taxon>
        <taxon>Elysia</taxon>
    </lineage>
</organism>
<name>A0AAE1E576_9GAST</name>
<gene>
    <name evidence="1" type="ORF">RRG08_014751</name>
</gene>
<evidence type="ECO:0000313" key="1">
    <source>
        <dbReference type="EMBL" id="KAK3793273.1"/>
    </source>
</evidence>
<dbReference type="EMBL" id="JAWDGP010001264">
    <property type="protein sequence ID" value="KAK3793273.1"/>
    <property type="molecule type" value="Genomic_DNA"/>
</dbReference>
<protein>
    <submittedName>
        <fullName evidence="1">Uncharacterized protein</fullName>
    </submittedName>
</protein>
<keyword evidence="2" id="KW-1185">Reference proteome</keyword>
<evidence type="ECO:0000313" key="2">
    <source>
        <dbReference type="Proteomes" id="UP001283361"/>
    </source>
</evidence>
<sequence>MQRSRSRVWRDDMLLREMDVGCGANRPKLSSDNQRLPDVSLVEPARTEQARNQALKAALPPPSLSMASLITSDIHL</sequence>
<dbReference type="AlphaFoldDB" id="A0AAE1E576"/>
<comment type="caution">
    <text evidence="1">The sequence shown here is derived from an EMBL/GenBank/DDBJ whole genome shotgun (WGS) entry which is preliminary data.</text>
</comment>
<dbReference type="Proteomes" id="UP001283361">
    <property type="component" value="Unassembled WGS sequence"/>
</dbReference>
<proteinExistence type="predicted"/>
<reference evidence="1" key="1">
    <citation type="journal article" date="2023" name="G3 (Bethesda)">
        <title>A reference genome for the long-term kleptoplast-retaining sea slug Elysia crispata morphotype clarki.</title>
        <authorList>
            <person name="Eastman K.E."/>
            <person name="Pendleton A.L."/>
            <person name="Shaikh M.A."/>
            <person name="Suttiyut T."/>
            <person name="Ogas R."/>
            <person name="Tomko P."/>
            <person name="Gavelis G."/>
            <person name="Widhalm J.R."/>
            <person name="Wisecaver J.H."/>
        </authorList>
    </citation>
    <scope>NUCLEOTIDE SEQUENCE</scope>
    <source>
        <strain evidence="1">ECLA1</strain>
    </source>
</reference>